<feature type="region of interest" description="Disordered" evidence="1">
    <location>
        <begin position="366"/>
        <end position="435"/>
    </location>
</feature>
<reference evidence="2 3" key="1">
    <citation type="submission" date="2016-10" db="EMBL/GenBank/DDBJ databases">
        <title>Draft genome sequence of Coniochaeta ligniaria NRRL30616, a lignocellulolytic fungus for bioabatement of inhibitors in plant biomass hydrolysates.</title>
        <authorList>
            <consortium name="DOE Joint Genome Institute"/>
            <person name="Jimenez D.J."/>
            <person name="Hector R.E."/>
            <person name="Riley R."/>
            <person name="Sun H."/>
            <person name="Grigoriev I.V."/>
            <person name="Van Elsas J.D."/>
            <person name="Nichols N.N."/>
        </authorList>
    </citation>
    <scope>NUCLEOTIDE SEQUENCE [LARGE SCALE GENOMIC DNA]</scope>
    <source>
        <strain evidence="2 3">NRRL 30616</strain>
    </source>
</reference>
<dbReference type="OrthoDB" id="10448054at2759"/>
<evidence type="ECO:0000313" key="2">
    <source>
        <dbReference type="EMBL" id="OIW34257.1"/>
    </source>
</evidence>
<evidence type="ECO:0000256" key="1">
    <source>
        <dbReference type="SAM" id="MobiDB-lite"/>
    </source>
</evidence>
<feature type="compositionally biased region" description="Acidic residues" evidence="1">
    <location>
        <begin position="368"/>
        <end position="435"/>
    </location>
</feature>
<gene>
    <name evidence="2" type="ORF">CONLIGDRAFT_638637</name>
</gene>
<protein>
    <submittedName>
        <fullName evidence="2">Uncharacterized protein</fullName>
    </submittedName>
</protein>
<sequence>MAPRNRSLKNCLPAAGFQYRGYFADKEVADLVLQAMTAAIGAEMTPSNADDLLVEIFHRACERINLLPRVGHYRFWPTIFHTVPWFKAEKDLGPNKFRLFVTYLVQARLRAMNNPAIAAMSQPLSQTATAIDGYIALLRSMGLNNYIPDPDNEKWDRTTYFFRPDMALPTAEQSKLRDDIKKAIAPVTPQPGTSQTVAPPSFAPQAASSSVFKPTGASDVDKFKKAFVWKPSFQKRKVTVSKALAKNNCRVLALQPTFYLFFFLCGLLRIHTKTYRLKTNHPKVSLLIHLSLQDDDDETTTAAAPSDMDGLTASLSGLAVGRPIRPIKDIKRLALAGKDDKPTRVPEDLWGLVESMKKVAVTTKVEEAVAEGGEEEEEEEEEEPEEMETEQQEEAVEEETEQMEEEEKGETETETEEKMEVDDPLAGEDIYGIDD</sequence>
<organism evidence="2 3">
    <name type="scientific">Coniochaeta ligniaria NRRL 30616</name>
    <dbReference type="NCBI Taxonomy" id="1408157"/>
    <lineage>
        <taxon>Eukaryota</taxon>
        <taxon>Fungi</taxon>
        <taxon>Dikarya</taxon>
        <taxon>Ascomycota</taxon>
        <taxon>Pezizomycotina</taxon>
        <taxon>Sordariomycetes</taxon>
        <taxon>Sordariomycetidae</taxon>
        <taxon>Coniochaetales</taxon>
        <taxon>Coniochaetaceae</taxon>
        <taxon>Coniochaeta</taxon>
    </lineage>
</organism>
<dbReference type="InParanoid" id="A0A1J7JLI6"/>
<dbReference type="AlphaFoldDB" id="A0A1J7JLI6"/>
<dbReference type="EMBL" id="KV875093">
    <property type="protein sequence ID" value="OIW34257.1"/>
    <property type="molecule type" value="Genomic_DNA"/>
</dbReference>
<name>A0A1J7JLI6_9PEZI</name>
<proteinExistence type="predicted"/>
<accession>A0A1J7JLI6</accession>
<keyword evidence="3" id="KW-1185">Reference proteome</keyword>
<evidence type="ECO:0000313" key="3">
    <source>
        <dbReference type="Proteomes" id="UP000182658"/>
    </source>
</evidence>
<dbReference type="STRING" id="1408157.A0A1J7JLI6"/>
<dbReference type="Proteomes" id="UP000182658">
    <property type="component" value="Unassembled WGS sequence"/>
</dbReference>